<comment type="similarity">
    <text evidence="2">Belongs to the ATPase g subunit family.</text>
</comment>
<name>A0A835TTI9_9PASS</name>
<evidence type="ECO:0000256" key="1">
    <source>
        <dbReference type="ARBA" id="ARBA00004325"/>
    </source>
</evidence>
<dbReference type="AlphaFoldDB" id="A0A835TTI9"/>
<dbReference type="GO" id="GO:0015986">
    <property type="term" value="P:proton motive force-driven ATP synthesis"/>
    <property type="evidence" value="ECO:0007669"/>
    <property type="project" value="InterPro"/>
</dbReference>
<organism evidence="11">
    <name type="scientific">Lamprotornis superbus</name>
    <dbReference type="NCBI Taxonomy" id="245042"/>
    <lineage>
        <taxon>Eukaryota</taxon>
        <taxon>Metazoa</taxon>
        <taxon>Chordata</taxon>
        <taxon>Craniata</taxon>
        <taxon>Vertebrata</taxon>
        <taxon>Euteleostomi</taxon>
        <taxon>Archelosauria</taxon>
        <taxon>Archosauria</taxon>
        <taxon>Dinosauria</taxon>
        <taxon>Saurischia</taxon>
        <taxon>Theropoda</taxon>
        <taxon>Coelurosauria</taxon>
        <taxon>Aves</taxon>
        <taxon>Neognathae</taxon>
        <taxon>Neoaves</taxon>
        <taxon>Telluraves</taxon>
        <taxon>Australaves</taxon>
        <taxon>Passeriformes</taxon>
        <taxon>Sturnidae</taxon>
        <taxon>Lamprotornis</taxon>
    </lineage>
</organism>
<keyword evidence="13" id="KW-1185">Reference proteome</keyword>
<keyword evidence="8" id="KW-0472">Membrane</keyword>
<evidence type="ECO:0000256" key="2">
    <source>
        <dbReference type="ARBA" id="ARBA00005699"/>
    </source>
</evidence>
<keyword evidence="7" id="KW-0496">Mitochondrion</keyword>
<keyword evidence="3" id="KW-0813">Transport</keyword>
<dbReference type="GO" id="GO:0015078">
    <property type="term" value="F:proton transmembrane transporter activity"/>
    <property type="evidence" value="ECO:0007669"/>
    <property type="project" value="InterPro"/>
</dbReference>
<reference evidence="12 13" key="2">
    <citation type="journal article" date="2021" name="J. Hered.">
        <title>Feather Gene Expression Elucidates the Developmental Basis of Plumage Iridescence in African Starlings.</title>
        <authorList>
            <person name="Rubenstein D.R."/>
            <person name="Corvelo A."/>
            <person name="MacManes M.D."/>
            <person name="Maia R."/>
            <person name="Narzisi G."/>
            <person name="Rousaki A."/>
            <person name="Vandenabeele P."/>
            <person name="Shawkey M.D."/>
            <person name="Solomon J."/>
        </authorList>
    </citation>
    <scope>NUCLEOTIDE SEQUENCE [LARGE SCALE GENOMIC DNA]</scope>
    <source>
        <strain evidence="12">SS15</strain>
    </source>
</reference>
<accession>A0A835TTI9</accession>
<dbReference type="GO" id="GO:0031966">
    <property type="term" value="C:mitochondrial membrane"/>
    <property type="evidence" value="ECO:0007669"/>
    <property type="project" value="UniProtKB-SubCell"/>
</dbReference>
<keyword evidence="6" id="KW-0406">Ion transport</keyword>
<protein>
    <submittedName>
        <fullName evidence="12">ATP synthase subunit g</fullName>
    </submittedName>
</protein>
<dbReference type="EMBL" id="JADDUC020000029">
    <property type="protein sequence ID" value="KAI1230682.1"/>
    <property type="molecule type" value="Genomic_DNA"/>
</dbReference>
<evidence type="ECO:0000256" key="3">
    <source>
        <dbReference type="ARBA" id="ARBA00022448"/>
    </source>
</evidence>
<evidence type="ECO:0000256" key="6">
    <source>
        <dbReference type="ARBA" id="ARBA00023065"/>
    </source>
</evidence>
<dbReference type="Proteomes" id="UP000618051">
    <property type="component" value="Unassembled WGS sequence"/>
</dbReference>
<dbReference type="PANTHER" id="PTHR12386">
    <property type="entry name" value="ATP SYNTHASE SUBUNIT"/>
    <property type="match status" value="1"/>
</dbReference>
<reference evidence="12" key="3">
    <citation type="submission" date="2022-01" db="EMBL/GenBank/DDBJ databases">
        <authorList>
            <person name="Rubenstein D.R."/>
        </authorList>
    </citation>
    <scope>NUCLEOTIDE SEQUENCE</scope>
    <source>
        <strain evidence="12">SS15</strain>
        <tissue evidence="12">Liver</tissue>
    </source>
</reference>
<keyword evidence="5" id="KW-0375">Hydrogen ion transport</keyword>
<sequence length="163" mass="17090">MGNRAKGSGAGPGGAEGMGNRAKGSGAGPGQARRAPAVGKTLSAPVPLPAAAVTYSKPRLATFWYYAKVELAPPTPAEIPRAIDSMKGLVRAFQSGRLAQLTVKDALRNGLVATEVLMWFYIGEIIGKRGLIGYNKEGFLPQQLCVTTGHRSLHATDGKTETQ</sequence>
<proteinExistence type="inferred from homology"/>
<evidence type="ECO:0000313" key="12">
    <source>
        <dbReference type="EMBL" id="KAI1230682.1"/>
    </source>
</evidence>
<evidence type="ECO:0000256" key="7">
    <source>
        <dbReference type="ARBA" id="ARBA00023128"/>
    </source>
</evidence>
<evidence type="ECO:0000256" key="4">
    <source>
        <dbReference type="ARBA" id="ARBA00022547"/>
    </source>
</evidence>
<dbReference type="EMBL" id="JADDUC010000150">
    <property type="protein sequence ID" value="KAG0117078.1"/>
    <property type="molecule type" value="Genomic_DNA"/>
</dbReference>
<feature type="compositionally biased region" description="Gly residues" evidence="10">
    <location>
        <begin position="8"/>
        <end position="17"/>
    </location>
</feature>
<dbReference type="GO" id="GO:0045259">
    <property type="term" value="C:proton-transporting ATP synthase complex"/>
    <property type="evidence" value="ECO:0007669"/>
    <property type="project" value="UniProtKB-KW"/>
</dbReference>
<dbReference type="InterPro" id="IPR006808">
    <property type="entry name" value="ATP_synth_F0_gsu_mt"/>
</dbReference>
<evidence type="ECO:0000256" key="9">
    <source>
        <dbReference type="ARBA" id="ARBA00023310"/>
    </source>
</evidence>
<dbReference type="Pfam" id="PF04718">
    <property type="entry name" value="ATP-synt_G"/>
    <property type="match status" value="1"/>
</dbReference>
<dbReference type="OrthoDB" id="437at2759"/>
<evidence type="ECO:0000256" key="10">
    <source>
        <dbReference type="SAM" id="MobiDB-lite"/>
    </source>
</evidence>
<evidence type="ECO:0000256" key="5">
    <source>
        <dbReference type="ARBA" id="ARBA00022781"/>
    </source>
</evidence>
<keyword evidence="9" id="KW-0066">ATP synthesis</keyword>
<comment type="subcellular location">
    <subcellularLocation>
        <location evidence="1">Mitochondrion membrane</location>
    </subcellularLocation>
</comment>
<evidence type="ECO:0000313" key="13">
    <source>
        <dbReference type="Proteomes" id="UP000618051"/>
    </source>
</evidence>
<keyword evidence="4" id="KW-0138">CF(0)</keyword>
<evidence type="ECO:0000313" key="11">
    <source>
        <dbReference type="EMBL" id="KAG0117078.1"/>
    </source>
</evidence>
<feature type="region of interest" description="Disordered" evidence="10">
    <location>
        <begin position="1"/>
        <end position="38"/>
    </location>
</feature>
<reference evidence="11" key="1">
    <citation type="submission" date="2020-10" db="EMBL/GenBank/DDBJ databases">
        <title>Feather gene expression reveals the developmental basis of iridescence in African starlings.</title>
        <authorList>
            <person name="Rubenstein D.R."/>
        </authorList>
    </citation>
    <scope>NUCLEOTIDE SEQUENCE</scope>
    <source>
        <strain evidence="11">SS15</strain>
        <tissue evidence="11">Liver</tissue>
    </source>
</reference>
<comment type="caution">
    <text evidence="11">The sequence shown here is derived from an EMBL/GenBank/DDBJ whole genome shotgun (WGS) entry which is preliminary data.</text>
</comment>
<evidence type="ECO:0000256" key="8">
    <source>
        <dbReference type="ARBA" id="ARBA00023136"/>
    </source>
</evidence>
<gene>
    <name evidence="12" type="ORF">IHE44_0008557</name>
    <name evidence="11" type="ORF">IHE44_003134</name>
</gene>